<dbReference type="SUPFAM" id="SSF82282">
    <property type="entry name" value="Homocysteine S-methyltransferase"/>
    <property type="match status" value="1"/>
</dbReference>
<dbReference type="PANTHER" id="PTHR11103">
    <property type="entry name" value="SLR1189 PROTEIN"/>
    <property type="match status" value="1"/>
</dbReference>
<dbReference type="eggNOG" id="COG0685">
    <property type="taxonomic scope" value="Bacteria"/>
</dbReference>
<keyword evidence="10" id="KW-1185">Reference proteome</keyword>
<keyword evidence="6" id="KW-0274">FAD</keyword>
<keyword evidence="8" id="KW-0862">Zinc</keyword>
<dbReference type="CDD" id="cd00537">
    <property type="entry name" value="MTHFR"/>
    <property type="match status" value="1"/>
</dbReference>
<dbReference type="Gene3D" id="3.20.20.220">
    <property type="match status" value="1"/>
</dbReference>
<evidence type="ECO:0000256" key="7">
    <source>
        <dbReference type="ARBA" id="ARBA00023002"/>
    </source>
</evidence>
<evidence type="ECO:0000256" key="1">
    <source>
        <dbReference type="ARBA" id="ARBA00001974"/>
    </source>
</evidence>
<dbReference type="Proteomes" id="UP000829401">
    <property type="component" value="Chromosome"/>
</dbReference>
<comment type="cofactor">
    <cofactor evidence="8">
        <name>Zn(2+)</name>
        <dbReference type="ChEBI" id="CHEBI:29105"/>
    </cofactor>
</comment>
<dbReference type="PANTHER" id="PTHR11103:SF18">
    <property type="entry name" value="SLR1189 PROTEIN"/>
    <property type="match status" value="1"/>
</dbReference>
<reference evidence="10" key="1">
    <citation type="journal article" date="2022" name="G3 (Bethesda)">
        <title>Unveiling the complete genome sequence of Alicyclobacillus acidoterrestris DSM 3922T, a taint-producing strain.</title>
        <authorList>
            <person name="Leonardo I.C."/>
            <person name="Barreto Crespo M.T."/>
            <person name="Gaspar F.B."/>
        </authorList>
    </citation>
    <scope>NUCLEOTIDE SEQUENCE [LARGE SCALE GENOMIC DNA]</scope>
    <source>
        <strain evidence="10">DSM 3922</strain>
    </source>
</reference>
<dbReference type="RefSeq" id="WP_021298182.1">
    <property type="nucleotide sequence ID" value="NZ_AURB01000178.1"/>
</dbReference>
<gene>
    <name evidence="9" type="ORF">K1I37_10855</name>
</gene>
<feature type="binding site" evidence="8">
    <location>
        <position position="217"/>
    </location>
    <ligand>
        <name>Zn(2+)</name>
        <dbReference type="ChEBI" id="CHEBI:29105"/>
    </ligand>
</feature>
<keyword evidence="4" id="KW-0285">Flavoprotein</keyword>
<dbReference type="AlphaFoldDB" id="T0CY30"/>
<dbReference type="EC" id="2.1.1.10" evidence="9"/>
<dbReference type="InterPro" id="IPR003171">
    <property type="entry name" value="Mehydrof_redctse-like"/>
</dbReference>
<name>T0CY30_ALIAG</name>
<protein>
    <submittedName>
        <fullName evidence="9">Bifunctional homocysteine S-methyltransferase/methylenetetrahydrofolate reductase</fullName>
        <ecNumber evidence="9">1.5.1.20</ecNumber>
        <ecNumber evidence="9">2.1.1.10</ecNumber>
    </submittedName>
</protein>
<evidence type="ECO:0000256" key="8">
    <source>
        <dbReference type="PROSITE-ProRule" id="PRU00333"/>
    </source>
</evidence>
<dbReference type="SUPFAM" id="SSF51730">
    <property type="entry name" value="FAD-linked oxidoreductase"/>
    <property type="match status" value="1"/>
</dbReference>
<dbReference type="InterPro" id="IPR036589">
    <property type="entry name" value="HCY_dom_sf"/>
</dbReference>
<dbReference type="InterPro" id="IPR003726">
    <property type="entry name" value="HCY_dom"/>
</dbReference>
<evidence type="ECO:0000256" key="5">
    <source>
        <dbReference type="ARBA" id="ARBA00022679"/>
    </source>
</evidence>
<feature type="binding site" evidence="8">
    <location>
        <position position="285"/>
    </location>
    <ligand>
        <name>Zn(2+)</name>
        <dbReference type="ChEBI" id="CHEBI:29105"/>
    </ligand>
</feature>
<dbReference type="GO" id="GO:0006555">
    <property type="term" value="P:methionine metabolic process"/>
    <property type="evidence" value="ECO:0007669"/>
    <property type="project" value="InterPro"/>
</dbReference>
<keyword evidence="5 8" id="KW-0808">Transferase</keyword>
<dbReference type="Pfam" id="PF02574">
    <property type="entry name" value="S-methyl_trans"/>
    <property type="match status" value="1"/>
</dbReference>
<dbReference type="InterPro" id="IPR029041">
    <property type="entry name" value="FAD-linked_oxidoreductase-like"/>
</dbReference>
<dbReference type="GO" id="GO:0008168">
    <property type="term" value="F:methyltransferase activity"/>
    <property type="evidence" value="ECO:0007669"/>
    <property type="project" value="UniProtKB-UniRule"/>
</dbReference>
<organism evidence="9 10">
    <name type="scientific">Alicyclobacillus acidoterrestris (strain ATCC 49025 / DSM 3922 / CIP 106132 / NCIMB 13137 / GD3B)</name>
    <dbReference type="NCBI Taxonomy" id="1356854"/>
    <lineage>
        <taxon>Bacteria</taxon>
        <taxon>Bacillati</taxon>
        <taxon>Bacillota</taxon>
        <taxon>Bacilli</taxon>
        <taxon>Bacillales</taxon>
        <taxon>Alicyclobacillaceae</taxon>
        <taxon>Alicyclobacillus</taxon>
    </lineage>
</organism>
<evidence type="ECO:0000313" key="9">
    <source>
        <dbReference type="EMBL" id="UNO47242.1"/>
    </source>
</evidence>
<dbReference type="eggNOG" id="COG0646">
    <property type="taxonomic scope" value="Bacteria"/>
</dbReference>
<dbReference type="EMBL" id="CP080467">
    <property type="protein sequence ID" value="UNO47242.1"/>
    <property type="molecule type" value="Genomic_DNA"/>
</dbReference>
<evidence type="ECO:0000256" key="3">
    <source>
        <dbReference type="ARBA" id="ARBA00022603"/>
    </source>
</evidence>
<dbReference type="OrthoDB" id="9803687at2"/>
<dbReference type="GO" id="GO:0046872">
    <property type="term" value="F:metal ion binding"/>
    <property type="evidence" value="ECO:0007669"/>
    <property type="project" value="UniProtKB-KW"/>
</dbReference>
<dbReference type="STRING" id="1356854.N007_15005"/>
<dbReference type="GO" id="GO:0032259">
    <property type="term" value="P:methylation"/>
    <property type="evidence" value="ECO:0007669"/>
    <property type="project" value="UniProtKB-KW"/>
</dbReference>
<evidence type="ECO:0000313" key="10">
    <source>
        <dbReference type="Proteomes" id="UP000829401"/>
    </source>
</evidence>
<dbReference type="GO" id="GO:0004489">
    <property type="term" value="F:methylenetetrahydrofolate reductase [NAD(P)H] activity"/>
    <property type="evidence" value="ECO:0007669"/>
    <property type="project" value="UniProtKB-EC"/>
</dbReference>
<dbReference type="PROSITE" id="PS50970">
    <property type="entry name" value="HCY"/>
    <property type="match status" value="1"/>
</dbReference>
<sequence>MATKDQVWPAHSLQVGDRRYVIGDGAMATYLHQRGVPIRVSAEALNLSDPALVEEVHRAYVQAGSTMIQTNTFAANRRSLARHGLADRVQEVNQAAVAIARKAAGQAASVYGTIAPVEGGNRYGSALLNEERQQLQAFYEEQVEALAAAGIDGWILETFPDLEELLVAVEVVTAHSNLPIVANLSPEEIGVTRDGVGLAEAFTALRAAGVHVTGINCRLGPYGILRSFEQLLPLADGSGQFAAMPNGGMLHKTDDGALSYTGDEENFADIMLRMANLGVTWLGGCCGTTPAHIRTLVSRLKTSTDESATTTAQLGAVEGRPWRVANRDDKPTVGEILPPTPQSLVERVQTKTTIVVELDPPKTLNCDKFLEGARALRDAGCDLITMADNSLGSVRVSNMALAGMLQQEGIEPLVHVTCRDRNLIGQQSHLMGLSVMGVRHILLITGDPSRYGDLPGASSVYDVSSIDLTKMVRRLNDGVGFSGKALTRPAKFVIGTAFNPHVRNFDKAVERLKRKVAAGADYVMTQPVYDAAMMERIATATLHLGVPVFIGIMPLTSLRNAEFLHYQVPGITIPELVLQQMREASPESAQEVGLAIARDLCDEACQYFNGLYLVTPFLKYDMTVSLTKYIRANTAAAVRSS</sequence>
<keyword evidence="7 9" id="KW-0560">Oxidoreductase</keyword>
<dbReference type="KEGG" id="aaco:K1I37_10855"/>
<dbReference type="NCBIfam" id="NF006396">
    <property type="entry name" value="PRK08645.1"/>
    <property type="match status" value="1"/>
</dbReference>
<comment type="pathway">
    <text evidence="2">One-carbon metabolism; tetrahydrofolate interconversion.</text>
</comment>
<dbReference type="Gene3D" id="3.20.20.330">
    <property type="entry name" value="Homocysteine-binding-like domain"/>
    <property type="match status" value="1"/>
</dbReference>
<evidence type="ECO:0000256" key="4">
    <source>
        <dbReference type="ARBA" id="ARBA00022630"/>
    </source>
</evidence>
<keyword evidence="8" id="KW-0479">Metal-binding</keyword>
<proteinExistence type="predicted"/>
<accession>T0CY30</accession>
<accession>A0A9E7CY81</accession>
<dbReference type="EC" id="1.5.1.20" evidence="9"/>
<evidence type="ECO:0000256" key="2">
    <source>
        <dbReference type="ARBA" id="ARBA00004777"/>
    </source>
</evidence>
<keyword evidence="3 8" id="KW-0489">Methyltransferase</keyword>
<evidence type="ECO:0000256" key="6">
    <source>
        <dbReference type="ARBA" id="ARBA00022827"/>
    </source>
</evidence>
<comment type="cofactor">
    <cofactor evidence="1">
        <name>FAD</name>
        <dbReference type="ChEBI" id="CHEBI:57692"/>
    </cofactor>
</comment>
<dbReference type="Pfam" id="PF02219">
    <property type="entry name" value="MTHFR"/>
    <property type="match status" value="1"/>
</dbReference>
<feature type="binding site" evidence="8">
    <location>
        <position position="286"/>
    </location>
    <ligand>
        <name>Zn(2+)</name>
        <dbReference type="ChEBI" id="CHEBI:29105"/>
    </ligand>
</feature>